<feature type="domain" description="PLL-like beta propeller" evidence="9">
    <location>
        <begin position="1578"/>
        <end position="1788"/>
    </location>
</feature>
<dbReference type="Pfam" id="PF00082">
    <property type="entry name" value="Peptidase_S8"/>
    <property type="match status" value="1"/>
</dbReference>
<name>A0ABT2MWP0_9CYAN</name>
<feature type="region of interest" description="Disordered" evidence="6">
    <location>
        <begin position="34"/>
        <end position="267"/>
    </location>
</feature>
<dbReference type="CDD" id="cd22954">
    <property type="entry name" value="PLL_lectin"/>
    <property type="match status" value="1"/>
</dbReference>
<feature type="region of interest" description="Disordered" evidence="6">
    <location>
        <begin position="862"/>
        <end position="881"/>
    </location>
</feature>
<comment type="similarity">
    <text evidence="1 5">Belongs to the peptidase S8 family.</text>
</comment>
<keyword evidence="11" id="KW-1185">Reference proteome</keyword>
<feature type="region of interest" description="Disordered" evidence="6">
    <location>
        <begin position="916"/>
        <end position="998"/>
    </location>
</feature>
<dbReference type="Gene3D" id="1.10.530.10">
    <property type="match status" value="1"/>
</dbReference>
<dbReference type="RefSeq" id="WP_368008651.1">
    <property type="nucleotide sequence ID" value="NZ_JAMXFF010000044.1"/>
</dbReference>
<protein>
    <submittedName>
        <fullName evidence="10">S8 family serine peptidase</fullName>
    </submittedName>
</protein>
<gene>
    <name evidence="10" type="ORF">NG799_22950</name>
</gene>
<dbReference type="Gene3D" id="3.40.50.200">
    <property type="entry name" value="Peptidase S8/S53 domain"/>
    <property type="match status" value="1"/>
</dbReference>
<reference evidence="10 11" key="1">
    <citation type="journal article" date="2022" name="Front. Microbiol.">
        <title>High genomic differentiation and limited gene flow indicate recent cryptic speciation within the genus Laspinema (cyanobacteria).</title>
        <authorList>
            <person name="Stanojkovic A."/>
            <person name="Skoupy S."/>
            <person name="Skaloud P."/>
            <person name="Dvorak P."/>
        </authorList>
    </citation>
    <scope>NUCLEOTIDE SEQUENCE [LARGE SCALE GENOMIC DNA]</scope>
    <source>
        <strain evidence="10 11">D2a</strain>
    </source>
</reference>
<dbReference type="InterPro" id="IPR058502">
    <property type="entry name" value="PLL-like_beta-prop"/>
</dbReference>
<organism evidence="10 11">
    <name type="scientific">Laspinema palackyanum D2a</name>
    <dbReference type="NCBI Taxonomy" id="2953684"/>
    <lineage>
        <taxon>Bacteria</taxon>
        <taxon>Bacillati</taxon>
        <taxon>Cyanobacteriota</taxon>
        <taxon>Cyanophyceae</taxon>
        <taxon>Oscillatoriophycideae</taxon>
        <taxon>Oscillatoriales</taxon>
        <taxon>Laspinemataceae</taxon>
        <taxon>Laspinema</taxon>
        <taxon>Laspinema palackyanum</taxon>
    </lineage>
</organism>
<feature type="compositionally biased region" description="Acidic residues" evidence="6">
    <location>
        <begin position="162"/>
        <end position="171"/>
    </location>
</feature>
<feature type="domain" description="Peptidase S8/S53" evidence="7">
    <location>
        <begin position="1091"/>
        <end position="1365"/>
    </location>
</feature>
<proteinExistence type="inferred from homology"/>
<evidence type="ECO:0000256" key="1">
    <source>
        <dbReference type="ARBA" id="ARBA00011073"/>
    </source>
</evidence>
<sequence>MFKLFFGFHKRPQPNGFQPQSKRYQGPAMRLEEMRTPSGIVLDDTETTDDSGSVANSDLDFEDFEFPSQESDMAEELPGEELDPESLDVAEDGNTETNLAEEDLENLPYFYGDIDDEPSSESDGDLVTDIAESTDAEPQESSSDETAEIASDSTDSSNSTDPEFEELDWIEADGASDKSMGDESELNPDDEVNTETVEEAVEEEVLTAAPQAIEPEVEEPDILGPLSETDTQQNPTEEAIETNGLSEKSMGDESELNPDDEVNTETVEEAVEEKVLTGATKAIKPKVDQPDIVAQLSETDTPEDTTNPEIETLTPESDYIITDEIEAEDSSLGAEPDEGGESESYSSFAKLSDSDAAGTGEGVEPQVDNSGGDSENEPLVNEETETHSDDEGVEPQGNTTVGNSENEPLVTEEGETNSNDEPEDSATSEAEETPDDNEAKESGLVADAKFTNLKPKFESGTFKVGETGQVEVDFIFDGGAYKGQVAIVSLSGMEGLDPTSREFFLESISRAASNSELGYMVIDDNIEGARFEGRLGEGNYNSGEYQGVKSFLMRPGDEFFLMLVPNGTVQQVLNNPNAGGALRPLFSLATANPNDGYHFGQIADITGDGSAFAWEDIRIDGNSDRDYNDIVLQFRGATGKAALMDNVVAAGKDWRGSDLGQAVMEYVKTYITPEPANLDAALEDLLADLESLFNEADSFDEDLNLGADLELEEETSLADEVTETDVEFEAIASEGETEVANEVEETTLEEEAITAEGETETDVEFGAIAAEDETSVTDDAEETDVEEELIAAETETEVVDDAEETDVEFEAIAAEDETELADEVTETDVEFEEIAAEGEISVTDDAEETDVEEELIAAETEPEVTQTDVEEEAIAAEGDTDVANEVAETTLEEEAIAAESETEVADEVVQTPVEEEAIAAEGETSVTDDVEETDAEEEVAAVDENSSQMPVEAEETQETQETASSSAAGDTEPSSQTRPIETQEIIPTPAMATPDLSPNDLAKTELISRLDNLTQTLTIQANNSQTSSVSVNPALIERLETLTQTLQTQNSSRSISESTFALVSRLEEMVWQSSPALPVPAPSFSFATANQPLVGVIDTGFSGNNSDIDYSRITWGRDHIDGDNDPTIADGEGNEHGTHILGIIAAQRDNDIGIDGINPNAPIWAGRAVGSGKWAESLVEFVDAARESGQPNAVVNLSLDLTQTNSDGSVTTRYEFTPQERAAIEYARQHNVMLVVAAGNDGGVMSALGQSSQEFDNIITVGASERLNDEIALSKAYNRTEYSSYGYGLDIVAPGGTIDNPHLSLTGEGVGAMAGTSVATAKVTGAISQVWAANPSLSYRQVIEIIKNTATDLGATGFDLETGAGLLNMVAAVQLAKVTSGEWYDVLPTLIPDTWSGEGKVTPGERAVGIFDQLPSGGTTAIGADELQRLNQIKSIIVSVANSFNIHPAIVAAIISRETNTRNIIGDGGRGHGYMQLDIGTFPNIKNQPWSDPVWNIQQGVNLLINDKYAYLKSRLPASLHLRGSLAAYNSGQGKVVTAYQKGLDVDAYTTGRNYSADVLNRAHWLAQNGWGSNNNTTPGNNNQTIGSIPQPWQMSSSAKGVGQVAVGRNQDGRLEAFVIGPDNKVYQSWQTTPNGGWSNWKQLSGGIAKSLTVSRNQDGRLEVFAIGTDNKVYQAWQTTPNGGWSNWQQLSGGITAQDLTVGQNADGRLEVFAIGTDNKVYQAWQTTPNGGWSNWQQLSGGIAKTITVGRNQDGRLEVFAIGTDNKVYQAWQTTPNGGWSNWQQLSG</sequence>
<feature type="compositionally biased region" description="Acidic residues" evidence="6">
    <location>
        <begin position="321"/>
        <end position="341"/>
    </location>
</feature>
<dbReference type="InterPro" id="IPR000209">
    <property type="entry name" value="Peptidase_S8/S53_dom"/>
</dbReference>
<feature type="domain" description="DUF4114" evidence="8">
    <location>
        <begin position="553"/>
        <end position="636"/>
    </location>
</feature>
<feature type="active site" description="Charge relay system" evidence="5">
    <location>
        <position position="1317"/>
    </location>
</feature>
<dbReference type="SUPFAM" id="SSF52743">
    <property type="entry name" value="Subtilisin-like"/>
    <property type="match status" value="1"/>
</dbReference>
<dbReference type="EMBL" id="JAMXFF010000044">
    <property type="protein sequence ID" value="MCT7969178.1"/>
    <property type="molecule type" value="Genomic_DNA"/>
</dbReference>
<evidence type="ECO:0000256" key="4">
    <source>
        <dbReference type="ARBA" id="ARBA00022825"/>
    </source>
</evidence>
<keyword evidence="2 5" id="KW-0645">Protease</keyword>
<evidence type="ECO:0000256" key="5">
    <source>
        <dbReference type="PROSITE-ProRule" id="PRU01240"/>
    </source>
</evidence>
<evidence type="ECO:0000259" key="8">
    <source>
        <dbReference type="Pfam" id="PF13448"/>
    </source>
</evidence>
<evidence type="ECO:0000256" key="3">
    <source>
        <dbReference type="ARBA" id="ARBA00022801"/>
    </source>
</evidence>
<feature type="non-terminal residue" evidence="10">
    <location>
        <position position="1788"/>
    </location>
</feature>
<keyword evidence="4 5" id="KW-0720">Serine protease</keyword>
<evidence type="ECO:0000313" key="11">
    <source>
        <dbReference type="Proteomes" id="UP001525890"/>
    </source>
</evidence>
<feature type="compositionally biased region" description="Acidic residues" evidence="6">
    <location>
        <begin position="113"/>
        <end position="147"/>
    </location>
</feature>
<dbReference type="Pfam" id="PF26607">
    <property type="entry name" value="DUF8189"/>
    <property type="match status" value="1"/>
</dbReference>
<feature type="compositionally biased region" description="Acidic residues" evidence="6">
    <location>
        <begin position="252"/>
        <end position="267"/>
    </location>
</feature>
<dbReference type="InterPro" id="IPR025193">
    <property type="entry name" value="DUF4114"/>
</dbReference>
<dbReference type="PANTHER" id="PTHR43806:SF11">
    <property type="entry name" value="CEREVISIN-RELATED"/>
    <property type="match status" value="1"/>
</dbReference>
<feature type="compositionally biased region" description="Acidic residues" evidence="6">
    <location>
        <begin position="374"/>
        <end position="383"/>
    </location>
</feature>
<evidence type="ECO:0000259" key="7">
    <source>
        <dbReference type="Pfam" id="PF00082"/>
    </source>
</evidence>
<dbReference type="InterPro" id="IPR023346">
    <property type="entry name" value="Lysozyme-like_dom_sf"/>
</dbReference>
<feature type="active site" description="Charge relay system" evidence="5">
    <location>
        <position position="1098"/>
    </location>
</feature>
<feature type="compositionally biased region" description="Acidic residues" evidence="6">
    <location>
        <begin position="182"/>
        <end position="205"/>
    </location>
</feature>
<evidence type="ECO:0000256" key="2">
    <source>
        <dbReference type="ARBA" id="ARBA00022670"/>
    </source>
</evidence>
<comment type="caution">
    <text evidence="10">The sequence shown here is derived from an EMBL/GenBank/DDBJ whole genome shotgun (WGS) entry which is preliminary data.</text>
</comment>
<dbReference type="SUPFAM" id="SSF53955">
    <property type="entry name" value="Lysozyme-like"/>
    <property type="match status" value="1"/>
</dbReference>
<keyword evidence="3 5" id="KW-0378">Hydrolase</keyword>
<dbReference type="Proteomes" id="UP001525890">
    <property type="component" value="Unassembled WGS sequence"/>
</dbReference>
<feature type="region of interest" description="Disordered" evidence="6">
    <location>
        <begin position="279"/>
        <end position="446"/>
    </location>
</feature>
<dbReference type="PROSITE" id="PS51892">
    <property type="entry name" value="SUBTILASE"/>
    <property type="match status" value="1"/>
</dbReference>
<accession>A0ABT2MWP0</accession>
<evidence type="ECO:0000313" key="10">
    <source>
        <dbReference type="EMBL" id="MCT7969178.1"/>
    </source>
</evidence>
<feature type="compositionally biased region" description="Acidic residues" evidence="6">
    <location>
        <begin position="72"/>
        <end position="105"/>
    </location>
</feature>
<dbReference type="PRINTS" id="PR00723">
    <property type="entry name" value="SUBTILISIN"/>
</dbReference>
<dbReference type="Gene3D" id="2.120.10.70">
    <property type="entry name" value="Fucose-specific lectin"/>
    <property type="match status" value="1"/>
</dbReference>
<dbReference type="Pfam" id="PF13448">
    <property type="entry name" value="DUF4114"/>
    <property type="match status" value="1"/>
</dbReference>
<feature type="compositionally biased region" description="Acidic residues" evidence="6">
    <location>
        <begin position="410"/>
        <end position="438"/>
    </location>
</feature>
<dbReference type="InterPro" id="IPR036852">
    <property type="entry name" value="Peptidase_S8/S53_dom_sf"/>
</dbReference>
<feature type="compositionally biased region" description="Low complexity" evidence="6">
    <location>
        <begin position="959"/>
        <end position="968"/>
    </location>
</feature>
<feature type="compositionally biased region" description="Low complexity" evidence="6">
    <location>
        <begin position="151"/>
        <end position="161"/>
    </location>
</feature>
<evidence type="ECO:0000256" key="6">
    <source>
        <dbReference type="SAM" id="MobiDB-lite"/>
    </source>
</evidence>
<feature type="compositionally biased region" description="Acidic residues" evidence="6">
    <location>
        <begin position="926"/>
        <end position="941"/>
    </location>
</feature>
<dbReference type="PANTHER" id="PTHR43806">
    <property type="entry name" value="PEPTIDASE S8"/>
    <property type="match status" value="1"/>
</dbReference>
<feature type="compositionally biased region" description="Polar residues" evidence="6">
    <location>
        <begin position="396"/>
        <end position="406"/>
    </location>
</feature>
<dbReference type="InterPro" id="IPR050131">
    <property type="entry name" value="Peptidase_S8_subtilisin-like"/>
</dbReference>
<evidence type="ECO:0000259" key="9">
    <source>
        <dbReference type="Pfam" id="PF26607"/>
    </source>
</evidence>
<dbReference type="InterPro" id="IPR015500">
    <property type="entry name" value="Peptidase_S8_subtilisin-rel"/>
</dbReference>
<dbReference type="SUPFAM" id="SSF89372">
    <property type="entry name" value="Fucose-specific lectin"/>
    <property type="match status" value="1"/>
</dbReference>
<feature type="active site" description="Charge relay system" evidence="5">
    <location>
        <position position="1136"/>
    </location>
</feature>